<evidence type="ECO:0000313" key="2">
    <source>
        <dbReference type="Proteomes" id="UP000798662"/>
    </source>
</evidence>
<accession>A0ACC3BIU7</accession>
<protein>
    <submittedName>
        <fullName evidence="1">Uncharacterized protein</fullName>
    </submittedName>
</protein>
<keyword evidence="2" id="KW-1185">Reference proteome</keyword>
<comment type="caution">
    <text evidence="1">The sequence shown here is derived from an EMBL/GenBank/DDBJ whole genome shotgun (WGS) entry which is preliminary data.</text>
</comment>
<gene>
    <name evidence="1" type="ORF">I4F81_000489</name>
</gene>
<dbReference type="EMBL" id="CM020618">
    <property type="protein sequence ID" value="KAK1857875.1"/>
    <property type="molecule type" value="Genomic_DNA"/>
</dbReference>
<dbReference type="Proteomes" id="UP000798662">
    <property type="component" value="Chromosome 1"/>
</dbReference>
<name>A0ACC3BIU7_PYRYE</name>
<proteinExistence type="predicted"/>
<evidence type="ECO:0000313" key="1">
    <source>
        <dbReference type="EMBL" id="KAK1857875.1"/>
    </source>
</evidence>
<organism evidence="1 2">
    <name type="scientific">Pyropia yezoensis</name>
    <name type="common">Susabi-nori</name>
    <name type="synonym">Porphyra yezoensis</name>
    <dbReference type="NCBI Taxonomy" id="2788"/>
    <lineage>
        <taxon>Eukaryota</taxon>
        <taxon>Rhodophyta</taxon>
        <taxon>Bangiophyceae</taxon>
        <taxon>Bangiales</taxon>
        <taxon>Bangiaceae</taxon>
        <taxon>Pyropia</taxon>
    </lineage>
</organism>
<reference evidence="1" key="1">
    <citation type="submission" date="2019-11" db="EMBL/GenBank/DDBJ databases">
        <title>Nori genome reveals adaptations in red seaweeds to the harsh intertidal environment.</title>
        <authorList>
            <person name="Wang D."/>
            <person name="Mao Y."/>
        </authorList>
    </citation>
    <scope>NUCLEOTIDE SEQUENCE</scope>
    <source>
        <tissue evidence="1">Gametophyte</tissue>
    </source>
</reference>
<sequence length="266" mass="27435">MSSTELPKPLGDRALIIGGGSGLGLEIAKVLAPSGTAIAVTVRSTVDPALEALPNTTIIRDIDVATDGPEKLVGELASLGWATIDTVLCVAGILLPDELGDLQPDNFRKMVDVCALGPLRIVDALVTGGVLTAGGKVGLVTSEGGSIGLRGAKEGGSNYGHHCSKAAENMAGKILSIDLAARGMAVVCLHPGFVKSRMTEPFKDKYEELGAVEPHVAAKGVVAAVAELTKETTGRFIQPLGSEHLGFGVWGLPDAEKRGPMSELPW</sequence>